<dbReference type="EMBL" id="MLJW01000146">
    <property type="protein sequence ID" value="OIQ96581.1"/>
    <property type="molecule type" value="Genomic_DNA"/>
</dbReference>
<reference evidence="1" key="1">
    <citation type="submission" date="2016-10" db="EMBL/GenBank/DDBJ databases">
        <title>Sequence of Gallionella enrichment culture.</title>
        <authorList>
            <person name="Poehlein A."/>
            <person name="Muehling M."/>
            <person name="Daniel R."/>
        </authorList>
    </citation>
    <scope>NUCLEOTIDE SEQUENCE</scope>
</reference>
<accession>A0A1J5S8I5</accession>
<evidence type="ECO:0008006" key="2">
    <source>
        <dbReference type="Google" id="ProtNLM"/>
    </source>
</evidence>
<protein>
    <recommendedName>
        <fullName evidence="2">PilZ domain-containing protein</fullName>
    </recommendedName>
</protein>
<sequence>MSVGLHLETPAQLSKRRYQRLIMSVPVMIGGHPARTIDWSATGFRLPTEIPGIGEAVVPAQLIVPAEGFCFFFRIAAHHVHRNDDNGYAGYHFREQTEIEHDMLRALVIHFVSGGAFPLEAGVDLDINRQALDQARATGLADHPELGYTISRI</sequence>
<gene>
    <name evidence="1" type="ORF">GALL_214070</name>
</gene>
<organism evidence="1">
    <name type="scientific">mine drainage metagenome</name>
    <dbReference type="NCBI Taxonomy" id="410659"/>
    <lineage>
        <taxon>unclassified sequences</taxon>
        <taxon>metagenomes</taxon>
        <taxon>ecological metagenomes</taxon>
    </lineage>
</organism>
<dbReference type="AlphaFoldDB" id="A0A1J5S8I5"/>
<evidence type="ECO:0000313" key="1">
    <source>
        <dbReference type="EMBL" id="OIQ96581.1"/>
    </source>
</evidence>
<proteinExistence type="predicted"/>
<comment type="caution">
    <text evidence="1">The sequence shown here is derived from an EMBL/GenBank/DDBJ whole genome shotgun (WGS) entry which is preliminary data.</text>
</comment>
<name>A0A1J5S8I5_9ZZZZ</name>
<dbReference type="Gene3D" id="2.40.10.220">
    <property type="entry name" value="predicted glycosyltransferase like domains"/>
    <property type="match status" value="1"/>
</dbReference>